<accession>A0A418Q791</accession>
<dbReference type="Gene3D" id="1.20.1290.10">
    <property type="entry name" value="AhpD-like"/>
    <property type="match status" value="1"/>
</dbReference>
<dbReference type="InterPro" id="IPR029032">
    <property type="entry name" value="AhpD-like"/>
</dbReference>
<proteinExistence type="predicted"/>
<dbReference type="PANTHER" id="PTHR34846">
    <property type="entry name" value="4-CARBOXYMUCONOLACTONE DECARBOXYLASE FAMILY PROTEIN (AFU_ORTHOLOGUE AFUA_6G11590)"/>
    <property type="match status" value="1"/>
</dbReference>
<dbReference type="Proteomes" id="UP000285278">
    <property type="component" value="Unassembled WGS sequence"/>
</dbReference>
<protein>
    <submittedName>
        <fullName evidence="1">Carboxymuconolactone decarboxylase family protein</fullName>
    </submittedName>
</protein>
<dbReference type="EMBL" id="QXJK01000005">
    <property type="protein sequence ID" value="RIX34990.1"/>
    <property type="molecule type" value="Genomic_DNA"/>
</dbReference>
<sequence>MNGAITAIGARVTRRRTLGVFATLGRAKRLFRGWLLYSAMMMPFGYLGRQESEAIILRVAFRRDSAYEADQHRDLAAKSGVDPETIEAMFRDDHGQTGRLGILLDATDELIATKKLRDSTWERLRGILSARDQVAFVILVTNYDGLATALDVLGVPVDERRDGSE</sequence>
<gene>
    <name evidence="1" type="ORF">D3M95_06565</name>
</gene>
<name>A0A418Q791_9CORY</name>
<dbReference type="AlphaFoldDB" id="A0A418Q791"/>
<dbReference type="SUPFAM" id="SSF69118">
    <property type="entry name" value="AhpD-like"/>
    <property type="match status" value="1"/>
</dbReference>
<keyword evidence="2" id="KW-1185">Reference proteome</keyword>
<comment type="caution">
    <text evidence="1">The sequence shown here is derived from an EMBL/GenBank/DDBJ whole genome shotgun (WGS) entry which is preliminary data.</text>
</comment>
<evidence type="ECO:0000313" key="1">
    <source>
        <dbReference type="EMBL" id="RIX34990.1"/>
    </source>
</evidence>
<dbReference type="STRING" id="1451189.CFAL_06445"/>
<dbReference type="PANTHER" id="PTHR34846:SF5">
    <property type="entry name" value="CARBOXYMUCONOLACTONE DECARBOXYLASE-LIKE DOMAIN-CONTAINING PROTEIN"/>
    <property type="match status" value="1"/>
</dbReference>
<reference evidence="1 2" key="1">
    <citation type="submission" date="2018-09" db="EMBL/GenBank/DDBJ databases">
        <title>Optimization and identification of Corynebacterium falsenii FN1-14 from fish paste.</title>
        <authorList>
            <person name="Daroonpunt R."/>
            <person name="Tanasupawat S."/>
        </authorList>
    </citation>
    <scope>NUCLEOTIDE SEQUENCE [LARGE SCALE GENOMIC DNA]</scope>
    <source>
        <strain evidence="1 2">FN1-14</strain>
    </source>
</reference>
<organism evidence="1 2">
    <name type="scientific">Corynebacterium falsenii</name>
    <dbReference type="NCBI Taxonomy" id="108486"/>
    <lineage>
        <taxon>Bacteria</taxon>
        <taxon>Bacillati</taxon>
        <taxon>Actinomycetota</taxon>
        <taxon>Actinomycetes</taxon>
        <taxon>Mycobacteriales</taxon>
        <taxon>Corynebacteriaceae</taxon>
        <taxon>Corynebacterium</taxon>
    </lineage>
</organism>
<dbReference type="OrthoDB" id="4704294at2"/>
<evidence type="ECO:0000313" key="2">
    <source>
        <dbReference type="Proteomes" id="UP000285278"/>
    </source>
</evidence>